<dbReference type="Pfam" id="PF03200">
    <property type="entry name" value="Glyco_hydro_63"/>
    <property type="match status" value="1"/>
</dbReference>
<evidence type="ECO:0000256" key="2">
    <source>
        <dbReference type="ARBA" id="ARBA00022801"/>
    </source>
</evidence>
<dbReference type="GO" id="GO:0006487">
    <property type="term" value="P:protein N-linked glycosylation"/>
    <property type="evidence" value="ECO:0007669"/>
    <property type="project" value="UniProtKB-UniRule"/>
</dbReference>
<dbReference type="GO" id="GO:0004573">
    <property type="term" value="F:Glc3Man9GlcNAc2 oligosaccharide glucosidase activity"/>
    <property type="evidence" value="ECO:0007669"/>
    <property type="project" value="UniProtKB-UniRule"/>
</dbReference>
<protein>
    <recommendedName>
        <fullName evidence="4">Mannosyl-oligosaccharide glucosidase</fullName>
        <ecNumber evidence="4">3.2.1.106</ecNumber>
    </recommendedName>
</protein>
<evidence type="ECO:0000313" key="8">
    <source>
        <dbReference type="Proteomes" id="UP000467841"/>
    </source>
</evidence>
<evidence type="ECO:0000256" key="3">
    <source>
        <dbReference type="ARBA" id="ARBA00023295"/>
    </source>
</evidence>
<name>A0A6D2KZA3_9BRAS</name>
<keyword evidence="8" id="KW-1185">Reference proteome</keyword>
<sequence>MLHLSHPSFNNHHPQSRTLLNMSQSVIVDMTGASSMITSMNLGDQDGDMVDNETQQIIRPTVIIPFPAPKVMDLHMFQGDQKESLYWGTYRPQTYFGVGARDPDEPLVAGLMWRVTREGKPVMRHFCENKNDLKSFGWREHNGIDFGRQDLIENDLTLETSFVKTKEGSHGYGGDWAVRINVENLVWLDDEEKRGANLFFYIADEGRNKVLNLGLKESSTLVSGSHAKVGNWQLHLKSTTPDLETHYCGFKTPNSVELSKLVLDNLKESKPGRVELSDTAQDDSNVYVFQISTTAQFSTIDIVFISGITEETANVEKRVKALTGHALTSLLEEKYVAFDLKFKECFKLPGDIDYNTSMVGKTAIANMLGGIGYFHGHSKVHDHNSSEETNPLVWPYWPAELYTAVPCRPKFPWGFLWDEGFHQMLIWRWDFRITLEIVGHWLDLMNVEGWIPREQLLGAEALSKINPEYVVQDPDIANPPTLLLVLCELIIGVQNKKFNEAESGDIVLFLERALARLDAWFKWLYTSQKGKKEGSFYWRGRDSKTNLELNPRTLASGLDDYPRASHPSDDERHVDLRCWIYIAADCMKFITEFLTKKEEEKYYTSIVKKLSKFDDLNALHYDHDHETYLDYGNHTEKVRFVFEHGKLVRVTDEDPVPRKVPQVGYVSFFPFISKIIPPKSQILEQQLDLISNNNIVWSEYGLVSLAKTSSLYMQWNALHQLPYWRGPIWMNINYLILASLDHYSKLEGPYSNKARTIYMELRSNLISNVVRNYDQTDYIWEHYNQIEGTGEGGRNFTGWSALILLIMSEEYPRL</sequence>
<keyword evidence="2 4" id="KW-0378">Hydrolase</keyword>
<keyword evidence="4" id="KW-0256">Endoplasmic reticulum</keyword>
<dbReference type="PANTHER" id="PTHR10412">
    <property type="entry name" value="MANNOSYL-OLIGOSACCHARIDE GLUCOSIDASE"/>
    <property type="match status" value="1"/>
</dbReference>
<feature type="domain" description="Glycosyl hydrolase family 63 C-terminal" evidence="5">
    <location>
        <begin position="323"/>
        <end position="809"/>
    </location>
</feature>
<comment type="function">
    <text evidence="4">Cleaves the distal alpha 1,2-linked glucose residue from the Glc(3)Man(9)GlcNAc(2) oligosaccharide precursor.</text>
</comment>
<dbReference type="GO" id="GO:0005789">
    <property type="term" value="C:endoplasmic reticulum membrane"/>
    <property type="evidence" value="ECO:0007669"/>
    <property type="project" value="UniProtKB-SubCell"/>
</dbReference>
<proteinExistence type="inferred from homology"/>
<dbReference type="EMBL" id="CACVBM020001706">
    <property type="protein sequence ID" value="CAA7057827.1"/>
    <property type="molecule type" value="Genomic_DNA"/>
</dbReference>
<evidence type="ECO:0000259" key="5">
    <source>
        <dbReference type="Pfam" id="PF03200"/>
    </source>
</evidence>
<dbReference type="InterPro" id="IPR012341">
    <property type="entry name" value="6hp_glycosidase-like_sf"/>
</dbReference>
<evidence type="ECO:0000259" key="6">
    <source>
        <dbReference type="Pfam" id="PF16923"/>
    </source>
</evidence>
<dbReference type="Proteomes" id="UP000467841">
    <property type="component" value="Unassembled WGS sequence"/>
</dbReference>
<dbReference type="GO" id="GO:0009311">
    <property type="term" value="P:oligosaccharide metabolic process"/>
    <property type="evidence" value="ECO:0007669"/>
    <property type="project" value="UniProtKB-UniRule"/>
</dbReference>
<comment type="subcellular location">
    <subcellularLocation>
        <location evidence="4">Endoplasmic reticulum membrane</location>
        <topology evidence="4">Single-pass type II membrane protein</topology>
    </subcellularLocation>
</comment>
<evidence type="ECO:0000256" key="4">
    <source>
        <dbReference type="RuleBase" id="RU368089"/>
    </source>
</evidence>
<dbReference type="InterPro" id="IPR004888">
    <property type="entry name" value="Glycoside_hydrolase_63"/>
</dbReference>
<dbReference type="SUPFAM" id="SSF48208">
    <property type="entry name" value="Six-hairpin glycosidases"/>
    <property type="match status" value="1"/>
</dbReference>
<gene>
    <name evidence="7" type="ORF">MERR_LOCUS45063</name>
</gene>
<keyword evidence="3 4" id="KW-0326">Glycosidase</keyword>
<dbReference type="InterPro" id="IPR031631">
    <property type="entry name" value="Glyco_hydro_63N"/>
</dbReference>
<dbReference type="InterPro" id="IPR008928">
    <property type="entry name" value="6-hairpin_glycosidase_sf"/>
</dbReference>
<dbReference type="Pfam" id="PF16923">
    <property type="entry name" value="Glyco_hydro_63N"/>
    <property type="match status" value="1"/>
</dbReference>
<dbReference type="Gene3D" id="2.70.98.110">
    <property type="entry name" value="Glycosyl hydrolase family 63, N-terminal domain"/>
    <property type="match status" value="1"/>
</dbReference>
<reference evidence="7" key="1">
    <citation type="submission" date="2020-01" db="EMBL/GenBank/DDBJ databases">
        <authorList>
            <person name="Mishra B."/>
        </authorList>
    </citation>
    <scope>NUCLEOTIDE SEQUENCE [LARGE SCALE GENOMIC DNA]</scope>
</reference>
<dbReference type="InterPro" id="IPR038518">
    <property type="entry name" value="Glyco_hydro_63N_sf"/>
</dbReference>
<comment type="caution">
    <text evidence="7">The sequence shown here is derived from an EMBL/GenBank/DDBJ whole genome shotgun (WGS) entry which is preliminary data.</text>
</comment>
<feature type="domain" description="Glycosyl hydrolase family 63 N-terminal" evidence="6">
    <location>
        <begin position="84"/>
        <end position="239"/>
    </location>
</feature>
<dbReference type="PANTHER" id="PTHR10412:SF19">
    <property type="entry name" value="MANNOSYL-OLIGOSACCHARIDE GLUCOSIDASE"/>
    <property type="match status" value="1"/>
</dbReference>
<evidence type="ECO:0000256" key="1">
    <source>
        <dbReference type="ARBA" id="ARBA00010833"/>
    </source>
</evidence>
<dbReference type="Gene3D" id="1.50.10.10">
    <property type="match status" value="1"/>
</dbReference>
<dbReference type="AlphaFoldDB" id="A0A6D2KZA3"/>
<evidence type="ECO:0000313" key="7">
    <source>
        <dbReference type="EMBL" id="CAA7057827.1"/>
    </source>
</evidence>
<dbReference type="EC" id="3.2.1.106" evidence="4"/>
<dbReference type="OrthoDB" id="410058at2759"/>
<accession>A0A6D2KZA3</accession>
<organism evidence="7 8">
    <name type="scientific">Microthlaspi erraticum</name>
    <dbReference type="NCBI Taxonomy" id="1685480"/>
    <lineage>
        <taxon>Eukaryota</taxon>
        <taxon>Viridiplantae</taxon>
        <taxon>Streptophyta</taxon>
        <taxon>Embryophyta</taxon>
        <taxon>Tracheophyta</taxon>
        <taxon>Spermatophyta</taxon>
        <taxon>Magnoliopsida</taxon>
        <taxon>eudicotyledons</taxon>
        <taxon>Gunneridae</taxon>
        <taxon>Pentapetalae</taxon>
        <taxon>rosids</taxon>
        <taxon>malvids</taxon>
        <taxon>Brassicales</taxon>
        <taxon>Brassicaceae</taxon>
        <taxon>Coluteocarpeae</taxon>
        <taxon>Microthlaspi</taxon>
    </lineage>
</organism>
<comment type="similarity">
    <text evidence="1 4">Belongs to the glycosyl hydrolase 63 family.</text>
</comment>
<comment type="catalytic activity">
    <reaction evidence="4">
        <text>N(4)-(alpha-D-Glc-(1-&gt;2)-alpha-D-Glc-(1-&gt;3)-alpha-D-Glc-(1-&gt;3)-alpha-D-Man-(1-&gt;2)-alpha-D-Man-(1-&gt;2)-alpha-D-Man-(1-&gt;3)-[alpha-D-Man-(1-&gt;2)-alpha-D-Man-(1-&gt;3)-[alpha-D-Man-(1-&gt;2)-alpha-D-Man-(1-&gt;6)]-alpha-D-Man-(1-&gt;6)]-beta-D-Man-(1-&gt;4)-beta-D-GlcNAc-(1-&gt;4)-beta-D-GlcNAc)-L-asparaginyl-[protein] + H2O = N(4)-(alpha-D-Glc-(1-&gt;3)-alpha-D-Glc-(1-&gt;3)-alpha-D-Man-(1-&gt;2)-alpha-D-Man-(1-&gt;2)-alpha-D-Man-(1-&gt;3)-[alpha-D-Man-(1-&gt;2)-alpha-D-Man-(1-&gt;3)-[alpha-D-Man-(1-&gt;2)-alpha-D-Man-(1-&gt;6)]-alpha-D-Man-(1-&gt;6)]-beta-D-Man-(1-&gt;4)-beta-D-GlcNAc-(1-&gt;4)-beta-D-GlcNAc)-L-asparaginyl-[protein] + beta-D-glucose</text>
        <dbReference type="Rhea" id="RHEA:55988"/>
        <dbReference type="Rhea" id="RHEA-COMP:12806"/>
        <dbReference type="Rhea" id="RHEA-COMP:14355"/>
        <dbReference type="ChEBI" id="CHEBI:15377"/>
        <dbReference type="ChEBI" id="CHEBI:15903"/>
        <dbReference type="ChEBI" id="CHEBI:59082"/>
        <dbReference type="ChEBI" id="CHEBI:132537"/>
        <dbReference type="EC" id="3.2.1.106"/>
    </reaction>
</comment>
<dbReference type="InterPro" id="IPR031335">
    <property type="entry name" value="Glyco_hydro_63_C"/>
</dbReference>